<keyword evidence="3" id="KW-0460">Magnesium</keyword>
<keyword evidence="2" id="KW-0378">Hydrolase</keyword>
<feature type="signal peptide" evidence="4">
    <location>
        <begin position="1"/>
        <end position="18"/>
    </location>
</feature>
<proteinExistence type="predicted"/>
<dbReference type="InterPro" id="IPR029060">
    <property type="entry name" value="PIN-like_dom_sf"/>
</dbReference>
<dbReference type="PANTHER" id="PTHR11081">
    <property type="entry name" value="FLAP ENDONUCLEASE FAMILY MEMBER"/>
    <property type="match status" value="1"/>
</dbReference>
<accession>A0A8J5EV10</accession>
<keyword evidence="7" id="KW-1185">Reference proteome</keyword>
<feature type="chain" id="PRO_5035199015" description="XPG-I domain-containing protein" evidence="4">
    <location>
        <begin position="19"/>
        <end position="351"/>
    </location>
</feature>
<evidence type="ECO:0000256" key="3">
    <source>
        <dbReference type="ARBA" id="ARBA00022842"/>
    </source>
</evidence>
<dbReference type="EMBL" id="JACMSC010000019">
    <property type="protein sequence ID" value="KAG6474513.1"/>
    <property type="molecule type" value="Genomic_DNA"/>
</dbReference>
<keyword evidence="4" id="KW-0732">Signal</keyword>
<dbReference type="Gene3D" id="1.10.150.20">
    <property type="entry name" value="5' to 3' exonuclease, C-terminal subdomain"/>
    <property type="match status" value="1"/>
</dbReference>
<dbReference type="GO" id="GO:0017108">
    <property type="term" value="F:5'-flap endonuclease activity"/>
    <property type="evidence" value="ECO:0007669"/>
    <property type="project" value="TreeGrafter"/>
</dbReference>
<name>A0A8J5EV10_ZINOF</name>
<gene>
    <name evidence="6" type="ORF">ZIOFF_068450</name>
</gene>
<dbReference type="SMART" id="SM00484">
    <property type="entry name" value="XPGI"/>
    <property type="match status" value="1"/>
</dbReference>
<keyword evidence="2" id="KW-0255">Endonuclease</keyword>
<dbReference type="Gene3D" id="1.10.287.1970">
    <property type="match status" value="1"/>
</dbReference>
<evidence type="ECO:0000256" key="1">
    <source>
        <dbReference type="ARBA" id="ARBA00022723"/>
    </source>
</evidence>
<protein>
    <recommendedName>
        <fullName evidence="5">XPG-I domain-containing protein</fullName>
    </recommendedName>
</protein>
<dbReference type="GO" id="GO:0008409">
    <property type="term" value="F:5'-3' exonuclease activity"/>
    <property type="evidence" value="ECO:0007669"/>
    <property type="project" value="TreeGrafter"/>
</dbReference>
<evidence type="ECO:0000313" key="6">
    <source>
        <dbReference type="EMBL" id="KAG6474513.1"/>
    </source>
</evidence>
<dbReference type="Pfam" id="PF00867">
    <property type="entry name" value="XPG_I"/>
    <property type="match status" value="1"/>
</dbReference>
<reference evidence="6 7" key="1">
    <citation type="submission" date="2020-08" db="EMBL/GenBank/DDBJ databases">
        <title>Plant Genome Project.</title>
        <authorList>
            <person name="Zhang R.-G."/>
        </authorList>
    </citation>
    <scope>NUCLEOTIDE SEQUENCE [LARGE SCALE GENOMIC DNA]</scope>
    <source>
        <tissue evidence="6">Rhizome</tissue>
    </source>
</reference>
<keyword evidence="1" id="KW-0479">Metal-binding</keyword>
<keyword evidence="2" id="KW-0540">Nuclease</keyword>
<dbReference type="InterPro" id="IPR006084">
    <property type="entry name" value="XPG/Rad2"/>
</dbReference>
<dbReference type="PRINTS" id="PR00853">
    <property type="entry name" value="XPGRADSUPER"/>
</dbReference>
<comment type="caution">
    <text evidence="6">The sequence shown here is derived from an EMBL/GenBank/DDBJ whole genome shotgun (WGS) entry which is preliminary data.</text>
</comment>
<evidence type="ECO:0000313" key="7">
    <source>
        <dbReference type="Proteomes" id="UP000734854"/>
    </source>
</evidence>
<feature type="domain" description="XPG-I" evidence="5">
    <location>
        <begin position="291"/>
        <end position="339"/>
    </location>
</feature>
<evidence type="ECO:0000256" key="4">
    <source>
        <dbReference type="SAM" id="SignalP"/>
    </source>
</evidence>
<sequence>MSHVLGALLASSPLLAQAWTRCLRANADSANFIIDRSDDVVFITFSGTQAVASSFGLGRGFFEPVSLYSDTHDIFAPLGRGEEDDNGKPQPMLLQASALCLFMSLYHTSEFQIREEHENIRLFRMMAPKPLDYELLNENVKKVAYAVKGELYLRASELQKEGKKVVALCQAPFLLDDPNVGLLFPADVIARAKHYLLLNSGGLGAYSDSRGLPGIRKEFVEYVFDDQPPELKKQELAKRLVFTVLYLKRKDATNDLNTTIETGDLEGIEKYSKRTIKVTKQHNEDCKRLLRLMGVPTIEAPCEAEAQCAALCESDKVLEELRLTMDQFIDLCILSGCDYCDNIEGRAIREA</sequence>
<evidence type="ECO:0000259" key="5">
    <source>
        <dbReference type="SMART" id="SM00484"/>
    </source>
</evidence>
<dbReference type="Gene3D" id="3.40.50.1010">
    <property type="entry name" value="5'-nuclease"/>
    <property type="match status" value="1"/>
</dbReference>
<dbReference type="SUPFAM" id="SSF88723">
    <property type="entry name" value="PIN domain-like"/>
    <property type="match status" value="1"/>
</dbReference>
<organism evidence="6 7">
    <name type="scientific">Zingiber officinale</name>
    <name type="common">Ginger</name>
    <name type="synonym">Amomum zingiber</name>
    <dbReference type="NCBI Taxonomy" id="94328"/>
    <lineage>
        <taxon>Eukaryota</taxon>
        <taxon>Viridiplantae</taxon>
        <taxon>Streptophyta</taxon>
        <taxon>Embryophyta</taxon>
        <taxon>Tracheophyta</taxon>
        <taxon>Spermatophyta</taxon>
        <taxon>Magnoliopsida</taxon>
        <taxon>Liliopsida</taxon>
        <taxon>Zingiberales</taxon>
        <taxon>Zingiberaceae</taxon>
        <taxon>Zingiber</taxon>
    </lineage>
</organism>
<dbReference type="Proteomes" id="UP000734854">
    <property type="component" value="Unassembled WGS sequence"/>
</dbReference>
<dbReference type="GO" id="GO:0046872">
    <property type="term" value="F:metal ion binding"/>
    <property type="evidence" value="ECO:0007669"/>
    <property type="project" value="UniProtKB-KW"/>
</dbReference>
<dbReference type="PANTHER" id="PTHR11081:SF9">
    <property type="entry name" value="FLAP ENDONUCLEASE 1"/>
    <property type="match status" value="1"/>
</dbReference>
<evidence type="ECO:0000256" key="2">
    <source>
        <dbReference type="ARBA" id="ARBA00022759"/>
    </source>
</evidence>
<dbReference type="AlphaFoldDB" id="A0A8J5EV10"/>
<dbReference type="InterPro" id="IPR006086">
    <property type="entry name" value="XPG-I_dom"/>
</dbReference>